<dbReference type="Gene3D" id="1.20.1280.50">
    <property type="match status" value="1"/>
</dbReference>
<accession>A0ABD0ZKN0</accession>
<dbReference type="Pfam" id="PF08387">
    <property type="entry name" value="FBD"/>
    <property type="match status" value="1"/>
</dbReference>
<dbReference type="PANTHER" id="PTHR31900:SF34">
    <property type="entry name" value="EMB|CAB62440.1-RELATED"/>
    <property type="match status" value="1"/>
</dbReference>
<proteinExistence type="predicted"/>
<dbReference type="PROSITE" id="PS50181">
    <property type="entry name" value="FBOX"/>
    <property type="match status" value="1"/>
</dbReference>
<keyword evidence="3" id="KW-1185">Reference proteome</keyword>
<dbReference type="EMBL" id="JBANAX010000732">
    <property type="protein sequence ID" value="KAL1195214.1"/>
    <property type="molecule type" value="Genomic_DNA"/>
</dbReference>
<dbReference type="InterPro" id="IPR055411">
    <property type="entry name" value="LRR_FXL15/At3g58940/PEG3-like"/>
</dbReference>
<dbReference type="SUPFAM" id="SSF52047">
    <property type="entry name" value="RNI-like"/>
    <property type="match status" value="1"/>
</dbReference>
<name>A0ABD0ZKN0_CARAN</name>
<dbReference type="InterPro" id="IPR001810">
    <property type="entry name" value="F-box_dom"/>
</dbReference>
<reference evidence="2 3" key="1">
    <citation type="submission" date="2024-04" db="EMBL/GenBank/DDBJ databases">
        <title>Genome assembly C_amara_ONT_v2.</title>
        <authorList>
            <person name="Yant L."/>
            <person name="Moore C."/>
            <person name="Slenker M."/>
        </authorList>
    </citation>
    <scope>NUCLEOTIDE SEQUENCE [LARGE SCALE GENOMIC DNA]</scope>
    <source>
        <tissue evidence="2">Leaf</tissue>
    </source>
</reference>
<comment type="caution">
    <text evidence="2">The sequence shown here is derived from an EMBL/GenBank/DDBJ whole genome shotgun (WGS) entry which is preliminary data.</text>
</comment>
<dbReference type="InterPro" id="IPR050232">
    <property type="entry name" value="FBL13/AtMIF1-like"/>
</dbReference>
<dbReference type="SMART" id="SM00256">
    <property type="entry name" value="FBOX"/>
    <property type="match status" value="1"/>
</dbReference>
<dbReference type="InterPro" id="IPR036047">
    <property type="entry name" value="F-box-like_dom_sf"/>
</dbReference>
<evidence type="ECO:0000313" key="3">
    <source>
        <dbReference type="Proteomes" id="UP001558713"/>
    </source>
</evidence>
<sequence length="423" mass="48101">MGDYRDRLSHLPDDFLLQILSWLPTKDALVTSLLSKRWRFLWASVPRLSYDLRLHNNSGPVFSQFVDRSLLLHKAPILESLNIKIGSICYTAEKDLGVWVRIAVDRCARELDISYCSGVEPVRLPKCLFSCRTLTVLKLENLSLVDASSFVCFQSIKTLRLIDVKYLDDQSLPRIISCCSSLEDLVVQRCPGDNVKVVTVTALCLKTLSLHKSSQAFEGDDDGFLINAPKLKRLDIEDYWGGFCYIENMPEVVEANVDVIYKNTEKLLGSVTSVKRLALCLITSDAAYPAGTIFSELVHLELCTCAPRWWDLLTRLIEDSPKLRVLKLRQKHIRRAPSPRASWKQPVTLPKCLLFHLETFKWELYEGSQKQKEVAMFILKHAIRLKTAIISPKPTSTLLEKHEMLKELSSSPRGSSSCELLFD</sequence>
<protein>
    <submittedName>
        <fullName evidence="2">F-box/FBD/LRR-repeat protein</fullName>
    </submittedName>
</protein>
<dbReference type="PANTHER" id="PTHR31900">
    <property type="entry name" value="F-BOX/RNI SUPERFAMILY PROTEIN-RELATED"/>
    <property type="match status" value="1"/>
</dbReference>
<evidence type="ECO:0000259" key="1">
    <source>
        <dbReference type="PROSITE" id="PS50181"/>
    </source>
</evidence>
<dbReference type="SMART" id="SM00579">
    <property type="entry name" value="FBD"/>
    <property type="match status" value="1"/>
</dbReference>
<gene>
    <name evidence="2" type="ORF">V5N11_029126</name>
</gene>
<dbReference type="InterPro" id="IPR006566">
    <property type="entry name" value="FBD"/>
</dbReference>
<dbReference type="CDD" id="cd22160">
    <property type="entry name" value="F-box_AtFBL13-like"/>
    <property type="match status" value="1"/>
</dbReference>
<dbReference type="Pfam" id="PF00646">
    <property type="entry name" value="F-box"/>
    <property type="match status" value="1"/>
</dbReference>
<evidence type="ECO:0000313" key="2">
    <source>
        <dbReference type="EMBL" id="KAL1195214.1"/>
    </source>
</evidence>
<feature type="domain" description="F-box" evidence="1">
    <location>
        <begin position="5"/>
        <end position="41"/>
    </location>
</feature>
<dbReference type="Gene3D" id="3.80.10.10">
    <property type="entry name" value="Ribonuclease Inhibitor"/>
    <property type="match status" value="1"/>
</dbReference>
<dbReference type="InterPro" id="IPR053781">
    <property type="entry name" value="F-box_AtFBL13-like"/>
</dbReference>
<organism evidence="2 3">
    <name type="scientific">Cardamine amara subsp. amara</name>
    <dbReference type="NCBI Taxonomy" id="228776"/>
    <lineage>
        <taxon>Eukaryota</taxon>
        <taxon>Viridiplantae</taxon>
        <taxon>Streptophyta</taxon>
        <taxon>Embryophyta</taxon>
        <taxon>Tracheophyta</taxon>
        <taxon>Spermatophyta</taxon>
        <taxon>Magnoliopsida</taxon>
        <taxon>eudicotyledons</taxon>
        <taxon>Gunneridae</taxon>
        <taxon>Pentapetalae</taxon>
        <taxon>rosids</taxon>
        <taxon>malvids</taxon>
        <taxon>Brassicales</taxon>
        <taxon>Brassicaceae</taxon>
        <taxon>Cardamineae</taxon>
        <taxon>Cardamine</taxon>
    </lineage>
</organism>
<dbReference type="SUPFAM" id="SSF81383">
    <property type="entry name" value="F-box domain"/>
    <property type="match status" value="1"/>
</dbReference>
<dbReference type="Proteomes" id="UP001558713">
    <property type="component" value="Unassembled WGS sequence"/>
</dbReference>
<dbReference type="InterPro" id="IPR032675">
    <property type="entry name" value="LRR_dom_sf"/>
</dbReference>
<dbReference type="AlphaFoldDB" id="A0ABD0ZKN0"/>
<dbReference type="Pfam" id="PF24758">
    <property type="entry name" value="LRR_At5g56370"/>
    <property type="match status" value="1"/>
</dbReference>